<dbReference type="InterPro" id="IPR000477">
    <property type="entry name" value="RT_dom"/>
</dbReference>
<feature type="domain" description="Reverse transcriptase" evidence="2">
    <location>
        <begin position="842"/>
        <end position="1133"/>
    </location>
</feature>
<gene>
    <name evidence="3" type="ORF">Sango_3109900</name>
</gene>
<reference evidence="3" key="2">
    <citation type="journal article" date="2024" name="Plant">
        <title>Genomic evolution and insights into agronomic trait innovations of Sesamum species.</title>
        <authorList>
            <person name="Miao H."/>
            <person name="Wang L."/>
            <person name="Qu L."/>
            <person name="Liu H."/>
            <person name="Sun Y."/>
            <person name="Le M."/>
            <person name="Wang Q."/>
            <person name="Wei S."/>
            <person name="Zheng Y."/>
            <person name="Lin W."/>
            <person name="Duan Y."/>
            <person name="Cao H."/>
            <person name="Xiong S."/>
            <person name="Wang X."/>
            <person name="Wei L."/>
            <person name="Li C."/>
            <person name="Ma Q."/>
            <person name="Ju M."/>
            <person name="Zhao R."/>
            <person name="Li G."/>
            <person name="Mu C."/>
            <person name="Tian Q."/>
            <person name="Mei H."/>
            <person name="Zhang T."/>
            <person name="Gao T."/>
            <person name="Zhang H."/>
        </authorList>
    </citation>
    <scope>NUCLEOTIDE SEQUENCE</scope>
    <source>
        <strain evidence="3">K16</strain>
    </source>
</reference>
<feature type="region of interest" description="Disordered" evidence="1">
    <location>
        <begin position="59"/>
        <end position="93"/>
    </location>
</feature>
<feature type="compositionally biased region" description="Low complexity" evidence="1">
    <location>
        <begin position="18"/>
        <end position="34"/>
    </location>
</feature>
<feature type="compositionally biased region" description="Polar residues" evidence="1">
    <location>
        <begin position="60"/>
        <end position="74"/>
    </location>
</feature>
<dbReference type="PANTHER" id="PTHR33116:SF84">
    <property type="entry name" value="RNA-DIRECTED DNA POLYMERASE"/>
    <property type="match status" value="1"/>
</dbReference>
<sequence length="1869" mass="211853">MPLTALVSYPVIRTGTDSHGCSSSSHSGLAISSSQEKEPQESLIPQIFDAPAQLIEDLSQDSQNEGPSRNSQENEPLEATSPQNPPVAAGDLAGSELTDFRDDDVHIQDSVLDSTPPMTVQDGLLNQSNIYIGNVKLQAEYVDTIAGAFLQSSRKTLHFVPPTRRNGEIIIRPTKEVVDNGSKKWRATAVGYFLGKRPYFPQVESFVRSNWKGLQHVSVSEQGMSLRRQKHTQIPVWIRLRHLPMEYWTDEGLSTVASGVGMPLYTDGITKDCSRLDFARVCVMLDFNSALPKHLVVISPILRNGKEDPKRIDVEYEWLPQRCKSCCSLGHVSATCPANMKKNVAPPLTIFVQKQPPKLDPKQPEQSVKSMEGHRPAPNSGLESAPPEQSNKSPQSAAGNSGSSGLNKGKDIVLHNSYSALAKEAEETRVSQANVQHTRRNLLNDWSWFEDYSGPAGRIWLAWDPLEVGIDILEVGSQFIHCRAVNKRMHTRCLITVLYGDYDIIPRRELWTALRHLSTGIQDEPWLILGDFNAVMDDSEVCGQAADTSASMAEFRNCIRDTGLVPLPFTGCPYTWHNCSEGPRSLWKRLDRMLANGAWLDVWPGSSYIAALPSTSDHSPLILTGTNRVAENAVFRFDNYLAHLPVFLGSVDNIWKHHIPGTVMYQIVCELKLLKAEFRRQKNRTGELSMNVRKAKDFLDKAQTLFSTYKEDIYLTLVKCCRRVYAVAIKLEISMLQQRAKLRWLKHGDQNSKVFFRKINSTRVKQWVFQITKASGETLTNQQEVIQEFISYFQTLIGGSSPFRTVDLGFLQHELRQVTPAEASLLVATVTTSESMLEAVGEFFRTGKLLKQINTTLLALIPKVNMPTYVSDYRPISCCNVLYKAITKIIVKRIQRVLPLLIHYSQNAFVPGRSISNNILLAQELLAGYNQTRLPERCTLKVDIQKAYDSVEWDFLLEVLRLFNFPTHFINLIEQCVSIASFSISLNGAIHGFFKGGRGLRQGDPISPYLFVLVLKLIQQRARSFFRAVQQQRQQLLDCVGFQEGSLPIKYLGIPLTSSRLTLADCRPLIDKVDTRLAGWNHQNLSYAGRLQLIKSVLSTLHTYWASVFILPKGVLKMLERKMRTFLWQGPSGGRQAKVAWDQICKPKAEGGLGMRSLITMNQALILKQMWRILQNDGSSIWVDWIHRYRLRQSTLWTFNRTTGSWCWKKMIKLRPILQRGVNYKVGDGSSFSLWQDVWHERGPLCLSFPRGIEVTGLPLSSTLSSVLHRNQWCWPAETDSDIDEIMSLLPPTNPSTADTICWRSNSGKFTLHSAILLIQPPSHMPIGKDCFKENSRYQGTGLFYDFHGLTWTGRWASKRLRGTHLVNAALRATLAALVYHIWAERNSRIFIATSSSAEIISNKVLEDIRMRIMAADIPTSLQTRSLYRLVYLKASELEQVMLRQRAKMQWLKGGDQCSRVFFRRVATRRANKQVFQISDDNGNEQTDPTIISSIFVDFFQGLLGGDRTDRAIDLQYLRPRLGTFSRTMRLGLLFVLLPLMRIKQPSLILRRTKPLGQMVPRSVAEFRPISCCNVIYKVITKILVSRIREILDHLISPSQNAFVPGRLISDNVLLPQELFFSNLLNKTANLGYHWRCQDLNLFQLSFADDLLLFCKADMRLVNLFCRGLDLFATLSGLHTNPQKSQLIISKAASGSAILCSRHWGSRRVTFRLDILVFHLCQHSFRSQIVNHCFSWTLSFAGRVQLIKSVLTSFEVYWAMAFILSKGIKEMIKRLCTFLWKGTSSSGYTKVAWEAVCRPIEEGGLGIKDILALNRALMSKHLWAVIKQDRTSIWVDWIIQVRLRDCSIWTVKENKELGAGGKYYHFDIL</sequence>
<protein>
    <recommendedName>
        <fullName evidence="2">Reverse transcriptase domain-containing protein</fullName>
    </recommendedName>
</protein>
<dbReference type="InterPro" id="IPR005135">
    <property type="entry name" value="Endo/exonuclease/phosphatase"/>
</dbReference>
<accession>A0AAE1T998</accession>
<dbReference type="SUPFAM" id="SSF56672">
    <property type="entry name" value="DNA/RNA polymerases"/>
    <property type="match status" value="1"/>
</dbReference>
<organism evidence="3 4">
    <name type="scientific">Sesamum angolense</name>
    <dbReference type="NCBI Taxonomy" id="2727404"/>
    <lineage>
        <taxon>Eukaryota</taxon>
        <taxon>Viridiplantae</taxon>
        <taxon>Streptophyta</taxon>
        <taxon>Embryophyta</taxon>
        <taxon>Tracheophyta</taxon>
        <taxon>Spermatophyta</taxon>
        <taxon>Magnoliopsida</taxon>
        <taxon>eudicotyledons</taxon>
        <taxon>Gunneridae</taxon>
        <taxon>Pentapetalae</taxon>
        <taxon>asterids</taxon>
        <taxon>lamiids</taxon>
        <taxon>Lamiales</taxon>
        <taxon>Pedaliaceae</taxon>
        <taxon>Sesamum</taxon>
    </lineage>
</organism>
<evidence type="ECO:0000313" key="4">
    <source>
        <dbReference type="Proteomes" id="UP001289374"/>
    </source>
</evidence>
<dbReference type="SUPFAM" id="SSF56219">
    <property type="entry name" value="DNase I-like"/>
    <property type="match status" value="1"/>
</dbReference>
<feature type="region of interest" description="Disordered" evidence="1">
    <location>
        <begin position="352"/>
        <end position="407"/>
    </location>
</feature>
<dbReference type="Pfam" id="PF03372">
    <property type="entry name" value="Exo_endo_phos"/>
    <property type="match status" value="1"/>
</dbReference>
<evidence type="ECO:0000313" key="3">
    <source>
        <dbReference type="EMBL" id="KAK4383898.1"/>
    </source>
</evidence>
<dbReference type="Gene3D" id="3.60.10.10">
    <property type="entry name" value="Endonuclease/exonuclease/phosphatase"/>
    <property type="match status" value="1"/>
</dbReference>
<dbReference type="PROSITE" id="PS50878">
    <property type="entry name" value="RT_POL"/>
    <property type="match status" value="1"/>
</dbReference>
<dbReference type="InterPro" id="IPR036691">
    <property type="entry name" value="Endo/exonu/phosph_ase_sf"/>
</dbReference>
<dbReference type="InterPro" id="IPR043502">
    <property type="entry name" value="DNA/RNA_pol_sf"/>
</dbReference>
<dbReference type="CDD" id="cd01650">
    <property type="entry name" value="RT_nLTR_like"/>
    <property type="match status" value="1"/>
</dbReference>
<proteinExistence type="predicted"/>
<comment type="caution">
    <text evidence="3">The sequence shown here is derived from an EMBL/GenBank/DDBJ whole genome shotgun (WGS) entry which is preliminary data.</text>
</comment>
<feature type="region of interest" description="Disordered" evidence="1">
    <location>
        <begin position="13"/>
        <end position="43"/>
    </location>
</feature>
<evidence type="ECO:0000256" key="1">
    <source>
        <dbReference type="SAM" id="MobiDB-lite"/>
    </source>
</evidence>
<dbReference type="GO" id="GO:0003824">
    <property type="term" value="F:catalytic activity"/>
    <property type="evidence" value="ECO:0007669"/>
    <property type="project" value="InterPro"/>
</dbReference>
<keyword evidence="4" id="KW-1185">Reference proteome</keyword>
<dbReference type="PANTHER" id="PTHR33116">
    <property type="entry name" value="REVERSE TRANSCRIPTASE ZINC-BINDING DOMAIN-CONTAINING PROTEIN-RELATED-RELATED"/>
    <property type="match status" value="1"/>
</dbReference>
<reference evidence="3" key="1">
    <citation type="submission" date="2020-06" db="EMBL/GenBank/DDBJ databases">
        <authorList>
            <person name="Li T."/>
            <person name="Hu X."/>
            <person name="Zhang T."/>
            <person name="Song X."/>
            <person name="Zhang H."/>
            <person name="Dai N."/>
            <person name="Sheng W."/>
            <person name="Hou X."/>
            <person name="Wei L."/>
        </authorList>
    </citation>
    <scope>NUCLEOTIDE SEQUENCE</scope>
    <source>
        <strain evidence="3">K16</strain>
        <tissue evidence="3">Leaf</tissue>
    </source>
</reference>
<evidence type="ECO:0000259" key="2">
    <source>
        <dbReference type="PROSITE" id="PS50878"/>
    </source>
</evidence>
<feature type="compositionally biased region" description="Low complexity" evidence="1">
    <location>
        <begin position="396"/>
        <end position="407"/>
    </location>
</feature>
<dbReference type="EMBL" id="JACGWL010000448">
    <property type="protein sequence ID" value="KAK4383898.1"/>
    <property type="molecule type" value="Genomic_DNA"/>
</dbReference>
<dbReference type="Proteomes" id="UP001289374">
    <property type="component" value="Unassembled WGS sequence"/>
</dbReference>
<name>A0AAE1T998_9LAMI</name>
<dbReference type="Pfam" id="PF00078">
    <property type="entry name" value="RVT_1"/>
    <property type="match status" value="1"/>
</dbReference>